<dbReference type="InterPro" id="IPR036046">
    <property type="entry name" value="Acylphosphatase-like_dom_sf"/>
</dbReference>
<organism evidence="4 5">
    <name type="scientific">Candidatus Argoarchaeum ethanivorans</name>
    <dbReference type="NCBI Taxonomy" id="2608793"/>
    <lineage>
        <taxon>Archaea</taxon>
        <taxon>Methanobacteriati</taxon>
        <taxon>Methanobacteriota</taxon>
        <taxon>Stenosarchaea group</taxon>
        <taxon>Methanomicrobia</taxon>
        <taxon>Methanosarcinales</taxon>
        <taxon>Methanosarcinales incertae sedis</taxon>
        <taxon>GOM Arc I cluster</taxon>
        <taxon>Candidatus Argoarchaeum</taxon>
    </lineage>
</organism>
<comment type="similarity">
    <text evidence="2">Belongs to the acylphosphatase family.</text>
</comment>
<name>A0A8B6SDD9_9EURY</name>
<dbReference type="InterPro" id="IPR001792">
    <property type="entry name" value="Acylphosphatase-like_dom"/>
</dbReference>
<dbReference type="GO" id="GO:0003998">
    <property type="term" value="F:acylphosphatase activity"/>
    <property type="evidence" value="ECO:0007669"/>
    <property type="project" value="UniProtKB-EC"/>
</dbReference>
<dbReference type="PROSITE" id="PS51160">
    <property type="entry name" value="ACYLPHOSPHATASE_3"/>
    <property type="match status" value="1"/>
</dbReference>
<feature type="active site" evidence="1">
    <location>
        <position position="38"/>
    </location>
</feature>
<protein>
    <recommendedName>
        <fullName evidence="1">acylphosphatase</fullName>
        <ecNumber evidence="1">3.6.1.7</ecNumber>
    </recommendedName>
</protein>
<evidence type="ECO:0000256" key="2">
    <source>
        <dbReference type="RuleBase" id="RU004168"/>
    </source>
</evidence>
<dbReference type="AlphaFoldDB" id="A0A8B6SDD9"/>
<reference evidence="5" key="1">
    <citation type="submission" date="2019-01" db="EMBL/GenBank/DDBJ databases">
        <title>Anaerobic oxidation of ethane by archaea from a marine hydrocarbon seep.</title>
        <authorList>
            <person name="Musat F."/>
        </authorList>
    </citation>
    <scope>NUCLEOTIDE SEQUENCE [LARGE SCALE GENOMIC DNA]</scope>
</reference>
<dbReference type="EMBL" id="RPGO01000024">
    <property type="protein sequence ID" value="RZB31038.1"/>
    <property type="molecule type" value="Genomic_DNA"/>
</dbReference>
<evidence type="ECO:0000313" key="5">
    <source>
        <dbReference type="Proteomes" id="UP000291831"/>
    </source>
</evidence>
<dbReference type="Pfam" id="PF00708">
    <property type="entry name" value="Acylphosphatase"/>
    <property type="match status" value="1"/>
</dbReference>
<accession>A0A8B6SDD9</accession>
<gene>
    <name evidence="4" type="ORF">AEth_00992</name>
</gene>
<evidence type="ECO:0000256" key="1">
    <source>
        <dbReference type="PROSITE-ProRule" id="PRU00520"/>
    </source>
</evidence>
<dbReference type="SUPFAM" id="SSF54975">
    <property type="entry name" value="Acylphosphatase/BLUF domain-like"/>
    <property type="match status" value="1"/>
</dbReference>
<dbReference type="PANTHER" id="PTHR47268:SF4">
    <property type="entry name" value="ACYLPHOSPHATASE"/>
    <property type="match status" value="1"/>
</dbReference>
<comment type="catalytic activity">
    <reaction evidence="1">
        <text>an acyl phosphate + H2O = a carboxylate + phosphate + H(+)</text>
        <dbReference type="Rhea" id="RHEA:14965"/>
        <dbReference type="ChEBI" id="CHEBI:15377"/>
        <dbReference type="ChEBI" id="CHEBI:15378"/>
        <dbReference type="ChEBI" id="CHEBI:29067"/>
        <dbReference type="ChEBI" id="CHEBI:43474"/>
        <dbReference type="ChEBI" id="CHEBI:59918"/>
        <dbReference type="EC" id="3.6.1.7"/>
    </reaction>
</comment>
<evidence type="ECO:0000259" key="3">
    <source>
        <dbReference type="PROSITE" id="PS51160"/>
    </source>
</evidence>
<dbReference type="PANTHER" id="PTHR47268">
    <property type="entry name" value="ACYLPHOSPHATASE"/>
    <property type="match status" value="1"/>
</dbReference>
<dbReference type="Proteomes" id="UP000291831">
    <property type="component" value="Unassembled WGS sequence"/>
</dbReference>
<feature type="active site" evidence="1">
    <location>
        <position position="20"/>
    </location>
</feature>
<dbReference type="Gene3D" id="3.30.70.100">
    <property type="match status" value="1"/>
</dbReference>
<dbReference type="InterPro" id="IPR020456">
    <property type="entry name" value="Acylphosphatase"/>
</dbReference>
<evidence type="ECO:0000313" key="4">
    <source>
        <dbReference type="EMBL" id="RZB31038.1"/>
    </source>
</evidence>
<dbReference type="EC" id="3.6.1.7" evidence="1"/>
<comment type="caution">
    <text evidence="4">The sequence shown here is derived from an EMBL/GenBank/DDBJ whole genome shotgun (WGS) entry which is preliminary data.</text>
</comment>
<keyword evidence="1 4" id="KW-0378">Hydrolase</keyword>
<feature type="domain" description="Acylphosphatase-like" evidence="3">
    <location>
        <begin position="5"/>
        <end position="92"/>
    </location>
</feature>
<sequence>MALKRAIIFVSGNVERVGYRGKVINAGRHLNLLGYVENKPDGRVQIVAEGEEDNLNKFLDAVNIKNVLINVEHIYHSFVDAVGEFSGFNKLVGGVKQMSALILPLTC</sequence>
<proteinExistence type="inferred from homology"/>